<name>A0A4C1TE85_EUMVA</name>
<accession>A0A4C1TE85</accession>
<sequence length="178" mass="19804">MYRHCARRAAPTACACAMPSHVAQRVGRRMPYKTTSLQSPLRRNGLFKTPAVAGSGRTFGQRLPTCPSQFLRKVPPHNPDVYFRSECRMRPNEHITYLQHVQHIVDFRGVRSVQRIIQFEPGTARTRRVAHGFAPFGTSGRFVEGPRALVPSGEKAFGDFTRASLGYIASAILPGSQP</sequence>
<dbReference type="EMBL" id="BGZK01005103">
    <property type="protein sequence ID" value="GBP12526.1"/>
    <property type="molecule type" value="Genomic_DNA"/>
</dbReference>
<organism evidence="1 2">
    <name type="scientific">Eumeta variegata</name>
    <name type="common">Bagworm moth</name>
    <name type="synonym">Eumeta japonica</name>
    <dbReference type="NCBI Taxonomy" id="151549"/>
    <lineage>
        <taxon>Eukaryota</taxon>
        <taxon>Metazoa</taxon>
        <taxon>Ecdysozoa</taxon>
        <taxon>Arthropoda</taxon>
        <taxon>Hexapoda</taxon>
        <taxon>Insecta</taxon>
        <taxon>Pterygota</taxon>
        <taxon>Neoptera</taxon>
        <taxon>Endopterygota</taxon>
        <taxon>Lepidoptera</taxon>
        <taxon>Glossata</taxon>
        <taxon>Ditrysia</taxon>
        <taxon>Tineoidea</taxon>
        <taxon>Psychidae</taxon>
        <taxon>Oiketicinae</taxon>
        <taxon>Eumeta</taxon>
    </lineage>
</organism>
<evidence type="ECO:0000313" key="2">
    <source>
        <dbReference type="Proteomes" id="UP000299102"/>
    </source>
</evidence>
<protein>
    <submittedName>
        <fullName evidence="1">Uncharacterized protein</fullName>
    </submittedName>
</protein>
<evidence type="ECO:0000313" key="1">
    <source>
        <dbReference type="EMBL" id="GBP12526.1"/>
    </source>
</evidence>
<proteinExistence type="predicted"/>
<comment type="caution">
    <text evidence="1">The sequence shown here is derived from an EMBL/GenBank/DDBJ whole genome shotgun (WGS) entry which is preliminary data.</text>
</comment>
<dbReference type="Proteomes" id="UP000299102">
    <property type="component" value="Unassembled WGS sequence"/>
</dbReference>
<reference evidence="1 2" key="1">
    <citation type="journal article" date="2019" name="Commun. Biol.">
        <title>The bagworm genome reveals a unique fibroin gene that provides high tensile strength.</title>
        <authorList>
            <person name="Kono N."/>
            <person name="Nakamura H."/>
            <person name="Ohtoshi R."/>
            <person name="Tomita M."/>
            <person name="Numata K."/>
            <person name="Arakawa K."/>
        </authorList>
    </citation>
    <scope>NUCLEOTIDE SEQUENCE [LARGE SCALE GENOMIC DNA]</scope>
</reference>
<gene>
    <name evidence="1" type="ORF">EVAR_68775_1</name>
</gene>
<keyword evidence="2" id="KW-1185">Reference proteome</keyword>
<dbReference type="AlphaFoldDB" id="A0A4C1TE85"/>